<organism evidence="2 3">
    <name type="scientific">Trichocladium antarcticum</name>
    <dbReference type="NCBI Taxonomy" id="1450529"/>
    <lineage>
        <taxon>Eukaryota</taxon>
        <taxon>Fungi</taxon>
        <taxon>Dikarya</taxon>
        <taxon>Ascomycota</taxon>
        <taxon>Pezizomycotina</taxon>
        <taxon>Sordariomycetes</taxon>
        <taxon>Sordariomycetidae</taxon>
        <taxon>Sordariales</taxon>
        <taxon>Chaetomiaceae</taxon>
        <taxon>Trichocladium</taxon>
    </lineage>
</organism>
<dbReference type="EMBL" id="MU853433">
    <property type="protein sequence ID" value="KAK4130686.1"/>
    <property type="molecule type" value="Genomic_DNA"/>
</dbReference>
<feature type="region of interest" description="Disordered" evidence="1">
    <location>
        <begin position="119"/>
        <end position="209"/>
    </location>
</feature>
<feature type="compositionally biased region" description="Polar residues" evidence="1">
    <location>
        <begin position="169"/>
        <end position="178"/>
    </location>
</feature>
<keyword evidence="3" id="KW-1185">Reference proteome</keyword>
<comment type="caution">
    <text evidence="2">The sequence shown here is derived from an EMBL/GenBank/DDBJ whole genome shotgun (WGS) entry which is preliminary data.</text>
</comment>
<name>A0AAN6ZAC5_9PEZI</name>
<evidence type="ECO:0000313" key="3">
    <source>
        <dbReference type="Proteomes" id="UP001304895"/>
    </source>
</evidence>
<accession>A0AAN6ZAC5</accession>
<evidence type="ECO:0000256" key="1">
    <source>
        <dbReference type="SAM" id="MobiDB-lite"/>
    </source>
</evidence>
<reference evidence="2" key="1">
    <citation type="journal article" date="2023" name="Mol. Phylogenet. Evol.">
        <title>Genome-scale phylogeny and comparative genomics of the fungal order Sordariales.</title>
        <authorList>
            <person name="Hensen N."/>
            <person name="Bonometti L."/>
            <person name="Westerberg I."/>
            <person name="Brannstrom I.O."/>
            <person name="Guillou S."/>
            <person name="Cros-Aarteil S."/>
            <person name="Calhoun S."/>
            <person name="Haridas S."/>
            <person name="Kuo A."/>
            <person name="Mondo S."/>
            <person name="Pangilinan J."/>
            <person name="Riley R."/>
            <person name="LaButti K."/>
            <person name="Andreopoulos B."/>
            <person name="Lipzen A."/>
            <person name="Chen C."/>
            <person name="Yan M."/>
            <person name="Daum C."/>
            <person name="Ng V."/>
            <person name="Clum A."/>
            <person name="Steindorff A."/>
            <person name="Ohm R.A."/>
            <person name="Martin F."/>
            <person name="Silar P."/>
            <person name="Natvig D.O."/>
            <person name="Lalanne C."/>
            <person name="Gautier V."/>
            <person name="Ament-Velasquez S.L."/>
            <person name="Kruys A."/>
            <person name="Hutchinson M.I."/>
            <person name="Powell A.J."/>
            <person name="Barry K."/>
            <person name="Miller A.N."/>
            <person name="Grigoriev I.V."/>
            <person name="Debuchy R."/>
            <person name="Gladieux P."/>
            <person name="Hiltunen Thoren M."/>
            <person name="Johannesson H."/>
        </authorList>
    </citation>
    <scope>NUCLEOTIDE SEQUENCE</scope>
    <source>
        <strain evidence="2">CBS 123565</strain>
    </source>
</reference>
<sequence length="209" mass="22752">MAARLALHVQKDAACMEKDCPYARHAVAMMLHDPVRPRELGASGRAPVRPSPVQRVVEGGRHVLATSNAPLGKLLLVAAEVRPLHCPVLLLLLLLLQLRGQWRYALRCSTRILSSSRPAPTAAVSSTVLHQQTTAIDTVRRRDRQTGSSQHAPASPAHDTHTRTAWLPMTSSPSTPCGQATARLPRWRDRVSTTAILPVPPLPGPRRTS</sequence>
<proteinExistence type="predicted"/>
<dbReference type="AlphaFoldDB" id="A0AAN6ZAC5"/>
<reference evidence="2" key="2">
    <citation type="submission" date="2023-05" db="EMBL/GenBank/DDBJ databases">
        <authorList>
            <consortium name="Lawrence Berkeley National Laboratory"/>
            <person name="Steindorff A."/>
            <person name="Hensen N."/>
            <person name="Bonometti L."/>
            <person name="Westerberg I."/>
            <person name="Brannstrom I.O."/>
            <person name="Guillou S."/>
            <person name="Cros-Aarteil S."/>
            <person name="Calhoun S."/>
            <person name="Haridas S."/>
            <person name="Kuo A."/>
            <person name="Mondo S."/>
            <person name="Pangilinan J."/>
            <person name="Riley R."/>
            <person name="Labutti K."/>
            <person name="Andreopoulos B."/>
            <person name="Lipzen A."/>
            <person name="Chen C."/>
            <person name="Yanf M."/>
            <person name="Daum C."/>
            <person name="Ng V."/>
            <person name="Clum A."/>
            <person name="Ohm R."/>
            <person name="Martin F."/>
            <person name="Silar P."/>
            <person name="Natvig D."/>
            <person name="Lalanne C."/>
            <person name="Gautier V."/>
            <person name="Ament-Velasquez S.L."/>
            <person name="Kruys A."/>
            <person name="Hutchinson M.I."/>
            <person name="Powell A.J."/>
            <person name="Barry K."/>
            <person name="Miller A.N."/>
            <person name="Grigoriev I.V."/>
            <person name="Debuchy R."/>
            <person name="Gladieux P."/>
            <person name="Thoren M.H."/>
            <person name="Johannesson H."/>
        </authorList>
    </citation>
    <scope>NUCLEOTIDE SEQUENCE</scope>
    <source>
        <strain evidence="2">CBS 123565</strain>
    </source>
</reference>
<protein>
    <submittedName>
        <fullName evidence="2">Uncharacterized protein</fullName>
    </submittedName>
</protein>
<gene>
    <name evidence="2" type="ORF">BT67DRAFT_213310</name>
</gene>
<feature type="compositionally biased region" description="Pro residues" evidence="1">
    <location>
        <begin position="198"/>
        <end position="209"/>
    </location>
</feature>
<feature type="compositionally biased region" description="Polar residues" evidence="1">
    <location>
        <begin position="119"/>
        <end position="136"/>
    </location>
</feature>
<dbReference type="Proteomes" id="UP001304895">
    <property type="component" value="Unassembled WGS sequence"/>
</dbReference>
<evidence type="ECO:0000313" key="2">
    <source>
        <dbReference type="EMBL" id="KAK4130686.1"/>
    </source>
</evidence>